<dbReference type="EMBL" id="CP002542">
    <property type="protein sequence ID" value="AEA42828.1"/>
    <property type="molecule type" value="Genomic_DNA"/>
</dbReference>
<evidence type="ECO:0008006" key="4">
    <source>
        <dbReference type="Google" id="ProtNLM"/>
    </source>
</evidence>
<accession>F2IIX1</accession>
<dbReference type="RefSeq" id="WP_013685600.1">
    <property type="nucleotide sequence ID" value="NC_015321.1"/>
</dbReference>
<organism evidence="2 3">
    <name type="scientific">Fluviicola taffensis (strain DSM 16823 / NCIMB 13979 / RW262)</name>
    <dbReference type="NCBI Taxonomy" id="755732"/>
    <lineage>
        <taxon>Bacteria</taxon>
        <taxon>Pseudomonadati</taxon>
        <taxon>Bacteroidota</taxon>
        <taxon>Flavobacteriia</taxon>
        <taxon>Flavobacteriales</taxon>
        <taxon>Crocinitomicaceae</taxon>
        <taxon>Fluviicola</taxon>
    </lineage>
</organism>
<reference evidence="3" key="2">
    <citation type="submission" date="2011-02" db="EMBL/GenBank/DDBJ databases">
        <title>The complete genome of Fluviicola taffensis DSM 16823.</title>
        <authorList>
            <consortium name="US DOE Joint Genome Institute (JGI-PGF)"/>
            <person name="Lucas S."/>
            <person name="Copeland A."/>
            <person name="Lapidus A."/>
            <person name="Bruce D."/>
            <person name="Goodwin L."/>
            <person name="Pitluck S."/>
            <person name="Kyrpides N."/>
            <person name="Mavromatis K."/>
            <person name="Ivanova N."/>
            <person name="Mikhailova N."/>
            <person name="Pagani I."/>
            <person name="Chertkov O."/>
            <person name="Detter J.C."/>
            <person name="Han C."/>
            <person name="Tapia R."/>
            <person name="Land M."/>
            <person name="Hauser L."/>
            <person name="Markowitz V."/>
            <person name="Cheng J.-F."/>
            <person name="Hugenholtz P."/>
            <person name="Woyke T."/>
            <person name="Wu D."/>
            <person name="Tindall B."/>
            <person name="Pomrenke H.G."/>
            <person name="Brambilla E."/>
            <person name="Klenk H.-P."/>
            <person name="Eisen J.A."/>
        </authorList>
    </citation>
    <scope>NUCLEOTIDE SEQUENCE [LARGE SCALE GENOMIC DNA]</scope>
    <source>
        <strain evidence="3">DSM 16823 / RW262 / RW262</strain>
    </source>
</reference>
<evidence type="ECO:0000313" key="2">
    <source>
        <dbReference type="EMBL" id="AEA42828.1"/>
    </source>
</evidence>
<reference evidence="2 3" key="1">
    <citation type="journal article" date="2011" name="Stand. Genomic Sci.">
        <title>Complete genome sequence of the gliding freshwater bacterium Fluviicola taffensis type strain (RW262).</title>
        <authorList>
            <person name="Woyke T."/>
            <person name="Chertkov O."/>
            <person name="Lapidus A."/>
            <person name="Nolan M."/>
            <person name="Lucas S."/>
            <person name="Del Rio T.G."/>
            <person name="Tice H."/>
            <person name="Cheng J.F."/>
            <person name="Tapia R."/>
            <person name="Han C."/>
            <person name="Goodwin L."/>
            <person name="Pitluck S."/>
            <person name="Liolios K."/>
            <person name="Pagani I."/>
            <person name="Ivanova N."/>
            <person name="Huntemann M."/>
            <person name="Mavromatis K."/>
            <person name="Mikhailova N."/>
            <person name="Pati A."/>
            <person name="Chen A."/>
            <person name="Palaniappan K."/>
            <person name="Land M."/>
            <person name="Hauser L."/>
            <person name="Brambilla E.M."/>
            <person name="Rohde M."/>
            <person name="Mwirichia R."/>
            <person name="Sikorski J."/>
            <person name="Tindall B.J."/>
            <person name="Goker M."/>
            <person name="Bristow J."/>
            <person name="Eisen J.A."/>
            <person name="Markowitz V."/>
            <person name="Hugenholtz P."/>
            <person name="Klenk H.P."/>
            <person name="Kyrpides N.C."/>
        </authorList>
    </citation>
    <scope>NUCLEOTIDE SEQUENCE [LARGE SCALE GENOMIC DNA]</scope>
    <source>
        <strain evidence="3">DSM 16823 / RW262 / RW262</strain>
    </source>
</reference>
<evidence type="ECO:0000256" key="1">
    <source>
        <dbReference type="SAM" id="SignalP"/>
    </source>
</evidence>
<protein>
    <recommendedName>
        <fullName evidence="4">YARHG domain-containing protein</fullName>
    </recommendedName>
</protein>
<keyword evidence="1" id="KW-0732">Signal</keyword>
<dbReference type="HOGENOM" id="CLU_846630_0_0_10"/>
<dbReference type="Proteomes" id="UP000007463">
    <property type="component" value="Chromosome"/>
</dbReference>
<proteinExistence type="predicted"/>
<feature type="signal peptide" evidence="1">
    <location>
        <begin position="1"/>
        <end position="21"/>
    </location>
</feature>
<sequence length="322" mass="38424" precursor="true">MKYFKIIVIFFSFLISTKAFSQLNYSFYYTCIDSAEFYRSQGKIDSTNLYYQKAFSASVGFDTDYSSAIYPYYLEHKILDTLLIAQTFSIGERKKEIFALCKRRNIPFSKKQLRKIYRDHKLKPILKPKIFKWMLFRDQIARRYFPKKVDYVDSKNAKILIRFMHDRSDYFDRNNLSIKNYGQLEILLIHAGWNNLSSEFNTIQTMIKEGKLNRMVGAAIVERAAISKGYLFKIDSEGHILGLDNQKQQLCNFYYPNIYFNYGLKYDRKNKQVLLPPFHPNLSEKEVDSLRQFLFLSPLNMLQKQQQYRFLTSEEFCNFKNE</sequence>
<feature type="chain" id="PRO_5003278458" description="YARHG domain-containing protein" evidence="1">
    <location>
        <begin position="22"/>
        <end position="322"/>
    </location>
</feature>
<name>F2IIX1_FLUTR</name>
<evidence type="ECO:0000313" key="3">
    <source>
        <dbReference type="Proteomes" id="UP000007463"/>
    </source>
</evidence>
<gene>
    <name evidence="2" type="ordered locus">Fluta_0826</name>
</gene>
<keyword evidence="3" id="KW-1185">Reference proteome</keyword>
<dbReference type="STRING" id="755732.Fluta_0826"/>
<dbReference type="AlphaFoldDB" id="F2IIX1"/>
<dbReference type="KEGG" id="fte:Fluta_0826"/>